<dbReference type="Gene3D" id="2.40.30.170">
    <property type="match status" value="1"/>
</dbReference>
<dbReference type="SUPFAM" id="SSF111369">
    <property type="entry name" value="HlyD-like secretion proteins"/>
    <property type="match status" value="1"/>
</dbReference>
<organism evidence="2 3">
    <name type="scientific">Persicirhabdus sediminis</name>
    <dbReference type="NCBI Taxonomy" id="454144"/>
    <lineage>
        <taxon>Bacteria</taxon>
        <taxon>Pseudomonadati</taxon>
        <taxon>Verrucomicrobiota</taxon>
        <taxon>Verrucomicrobiia</taxon>
        <taxon>Verrucomicrobiales</taxon>
        <taxon>Verrucomicrobiaceae</taxon>
        <taxon>Persicirhabdus</taxon>
    </lineage>
</organism>
<evidence type="ECO:0000313" key="3">
    <source>
        <dbReference type="Proteomes" id="UP000624703"/>
    </source>
</evidence>
<comment type="similarity">
    <text evidence="1">Belongs to the membrane fusion protein (MFP) (TC 8.A.1) family.</text>
</comment>
<dbReference type="AlphaFoldDB" id="A0A8J7SK36"/>
<dbReference type="RefSeq" id="WP_200311793.1">
    <property type="nucleotide sequence ID" value="NZ_JAENIM010000041.1"/>
</dbReference>
<gene>
    <name evidence="2" type="ORF">JIN82_11485</name>
</gene>
<dbReference type="Gene3D" id="2.40.50.100">
    <property type="match status" value="1"/>
</dbReference>
<evidence type="ECO:0000256" key="1">
    <source>
        <dbReference type="ARBA" id="ARBA00009477"/>
    </source>
</evidence>
<dbReference type="Gene3D" id="1.10.287.470">
    <property type="entry name" value="Helix hairpin bin"/>
    <property type="match status" value="1"/>
</dbReference>
<dbReference type="PANTHER" id="PTHR30469">
    <property type="entry name" value="MULTIDRUG RESISTANCE PROTEIN MDTA"/>
    <property type="match status" value="1"/>
</dbReference>
<evidence type="ECO:0000313" key="2">
    <source>
        <dbReference type="EMBL" id="MBK1791774.1"/>
    </source>
</evidence>
<accession>A0A8J7SK36</accession>
<name>A0A8J7SK36_9BACT</name>
<protein>
    <submittedName>
        <fullName evidence="2">Efflux RND transporter periplasmic adaptor subunit</fullName>
    </submittedName>
</protein>
<dbReference type="NCBIfam" id="TIGR01730">
    <property type="entry name" value="RND_mfp"/>
    <property type="match status" value="1"/>
</dbReference>
<dbReference type="InterPro" id="IPR006143">
    <property type="entry name" value="RND_pump_MFP"/>
</dbReference>
<proteinExistence type="inferred from homology"/>
<reference evidence="2" key="1">
    <citation type="submission" date="2021-01" db="EMBL/GenBank/DDBJ databases">
        <title>Modified the classification status of verrucomicrobia.</title>
        <authorList>
            <person name="Feng X."/>
        </authorList>
    </citation>
    <scope>NUCLEOTIDE SEQUENCE</scope>
    <source>
        <strain evidence="2">_KCTC 22039</strain>
    </source>
</reference>
<keyword evidence="3" id="KW-1185">Reference proteome</keyword>
<dbReference type="GO" id="GO:0015562">
    <property type="term" value="F:efflux transmembrane transporter activity"/>
    <property type="evidence" value="ECO:0007669"/>
    <property type="project" value="TreeGrafter"/>
</dbReference>
<dbReference type="PANTHER" id="PTHR30469:SF12">
    <property type="entry name" value="MULTIDRUG RESISTANCE PROTEIN MDTA"/>
    <property type="match status" value="1"/>
</dbReference>
<dbReference type="Proteomes" id="UP000624703">
    <property type="component" value="Unassembled WGS sequence"/>
</dbReference>
<dbReference type="GO" id="GO:1990281">
    <property type="term" value="C:efflux pump complex"/>
    <property type="evidence" value="ECO:0007669"/>
    <property type="project" value="TreeGrafter"/>
</dbReference>
<sequence>MDILKKLFSILLIPITILALAAFIANKMIASKPERKKKAPKEIVARTEVIEVEVGPHPVTLASFGTVASYYDTQLSSLVTGEIIDVSANFEAGKSVNKGEILVSLNQADYTSAVAERKSAISTAKRDLAEEVARGKQAKLDWLASGRKIEDAPEYTLRIPQQIAASAELESAEAALARAQLDLERTQIRAPFDAVVSERTASPGSIVTTGTQLGKLIARNKAEVRLPLTPDEVNLIDLPFAFREQATNESIETTLTAPSYPGVSWKAQITRTEASVDANNRVIYVVAEIDRPFDQQNVPLPIGTFVKATAQAKVIDNAILIPESSILDDKYVWQLDDNNQLRRLTITRIHANDDQIIATADTEQKQIRLSARPLVSFNNGQKVMPIKNEKPASHEE</sequence>
<comment type="caution">
    <text evidence="2">The sequence shown here is derived from an EMBL/GenBank/DDBJ whole genome shotgun (WGS) entry which is preliminary data.</text>
</comment>
<dbReference type="EMBL" id="JAENIM010000041">
    <property type="protein sequence ID" value="MBK1791774.1"/>
    <property type="molecule type" value="Genomic_DNA"/>
</dbReference>